<organism evidence="4 5">
    <name type="scientific">Rhynocoris fuscipes</name>
    <dbReference type="NCBI Taxonomy" id="488301"/>
    <lineage>
        <taxon>Eukaryota</taxon>
        <taxon>Metazoa</taxon>
        <taxon>Ecdysozoa</taxon>
        <taxon>Arthropoda</taxon>
        <taxon>Hexapoda</taxon>
        <taxon>Insecta</taxon>
        <taxon>Pterygota</taxon>
        <taxon>Neoptera</taxon>
        <taxon>Paraneoptera</taxon>
        <taxon>Hemiptera</taxon>
        <taxon>Heteroptera</taxon>
        <taxon>Panheteroptera</taxon>
        <taxon>Cimicomorpha</taxon>
        <taxon>Reduviidae</taxon>
        <taxon>Harpactorinae</taxon>
        <taxon>Harpactorini</taxon>
        <taxon>Rhynocoris</taxon>
    </lineage>
</organism>
<accession>A0AAW1DA03</accession>
<keyword evidence="1 2" id="KW-0732">Signal</keyword>
<comment type="caution">
    <text evidence="4">The sequence shown here is derived from an EMBL/GenBank/DDBJ whole genome shotgun (WGS) entry which is preliminary data.</text>
</comment>
<dbReference type="Pfam" id="PF03330">
    <property type="entry name" value="DPBB_1"/>
    <property type="match status" value="1"/>
</dbReference>
<dbReference type="InterPro" id="IPR036908">
    <property type="entry name" value="RlpA-like_sf"/>
</dbReference>
<feature type="chain" id="PRO_5043362645" description="RlpA-like protein double-psi beta-barrel domain-containing protein" evidence="2">
    <location>
        <begin position="24"/>
        <end position="175"/>
    </location>
</feature>
<evidence type="ECO:0000259" key="3">
    <source>
        <dbReference type="Pfam" id="PF03330"/>
    </source>
</evidence>
<dbReference type="EMBL" id="JAPXFL010000005">
    <property type="protein sequence ID" value="KAK9506990.1"/>
    <property type="molecule type" value="Genomic_DNA"/>
</dbReference>
<sequence>MSSACLLFSVVFTLCVLPESIIGACWDTGCQLNSWAVRGCEQYGMRETGRRNCNGGIIYSCCDSGSAANPISSNSKHGDMTYYNLGMTACGRTYSNSDHVAALAFGHFTAANPNNDPMCGRRVRIVDPSSKKQVEVTVVDKCQACKMNDIDVSPSVFQQLKPLSVGRTQVKWQFV</sequence>
<protein>
    <recommendedName>
        <fullName evidence="3">RlpA-like protein double-psi beta-barrel domain-containing protein</fullName>
    </recommendedName>
</protein>
<evidence type="ECO:0000256" key="1">
    <source>
        <dbReference type="ARBA" id="ARBA00022729"/>
    </source>
</evidence>
<reference evidence="4 5" key="1">
    <citation type="submission" date="2022-12" db="EMBL/GenBank/DDBJ databases">
        <title>Chromosome-level genome assembly of true bugs.</title>
        <authorList>
            <person name="Ma L."/>
            <person name="Li H."/>
        </authorList>
    </citation>
    <scope>NUCLEOTIDE SEQUENCE [LARGE SCALE GENOMIC DNA]</scope>
    <source>
        <strain evidence="4">Lab_2022b</strain>
    </source>
</reference>
<gene>
    <name evidence="4" type="ORF">O3M35_008828</name>
</gene>
<evidence type="ECO:0000256" key="2">
    <source>
        <dbReference type="SAM" id="SignalP"/>
    </source>
</evidence>
<dbReference type="CDD" id="cd22191">
    <property type="entry name" value="DPBB_RlpA_EXP_N-like"/>
    <property type="match status" value="1"/>
</dbReference>
<evidence type="ECO:0000313" key="5">
    <source>
        <dbReference type="Proteomes" id="UP001461498"/>
    </source>
</evidence>
<feature type="signal peptide" evidence="2">
    <location>
        <begin position="1"/>
        <end position="23"/>
    </location>
</feature>
<proteinExistence type="predicted"/>
<keyword evidence="5" id="KW-1185">Reference proteome</keyword>
<dbReference type="InterPro" id="IPR009009">
    <property type="entry name" value="RlpA-like_DPBB"/>
</dbReference>
<dbReference type="AlphaFoldDB" id="A0AAW1DA03"/>
<dbReference type="InterPro" id="IPR051477">
    <property type="entry name" value="Expansin_CellWall"/>
</dbReference>
<dbReference type="PANTHER" id="PTHR31836:SF28">
    <property type="entry name" value="SRCR DOMAIN-CONTAINING PROTEIN-RELATED"/>
    <property type="match status" value="1"/>
</dbReference>
<evidence type="ECO:0000313" key="4">
    <source>
        <dbReference type="EMBL" id="KAK9506990.1"/>
    </source>
</evidence>
<dbReference type="SUPFAM" id="SSF50685">
    <property type="entry name" value="Barwin-like endoglucanases"/>
    <property type="match status" value="1"/>
</dbReference>
<name>A0AAW1DA03_9HEMI</name>
<dbReference type="Proteomes" id="UP001461498">
    <property type="component" value="Unassembled WGS sequence"/>
</dbReference>
<feature type="domain" description="RlpA-like protein double-psi beta-barrel" evidence="3">
    <location>
        <begin position="77"/>
        <end position="171"/>
    </location>
</feature>
<dbReference type="PANTHER" id="PTHR31836">
    <property type="match status" value="1"/>
</dbReference>
<dbReference type="Gene3D" id="2.40.40.10">
    <property type="entry name" value="RlpA-like domain"/>
    <property type="match status" value="1"/>
</dbReference>